<organism evidence="1 2">
    <name type="scientific">Vibrio vulnificus (strain YJ016)</name>
    <dbReference type="NCBI Taxonomy" id="196600"/>
    <lineage>
        <taxon>Bacteria</taxon>
        <taxon>Pseudomonadati</taxon>
        <taxon>Pseudomonadota</taxon>
        <taxon>Gammaproteobacteria</taxon>
        <taxon>Vibrionales</taxon>
        <taxon>Vibrionaceae</taxon>
        <taxon>Vibrio</taxon>
    </lineage>
</organism>
<evidence type="ECO:0000313" key="2">
    <source>
        <dbReference type="Proteomes" id="UP000002675"/>
    </source>
</evidence>
<reference evidence="1 2" key="1">
    <citation type="journal article" date="2003" name="Genome Res.">
        <title>Comparative genome analysis of Vibrio vulnificus, a marine pathogen.</title>
        <authorList>
            <person name="Chen C.Y."/>
            <person name="Wu K.M."/>
            <person name="Chang Y.C."/>
            <person name="Chang C.H."/>
            <person name="Tsai H.C."/>
            <person name="Liao T.L."/>
            <person name="Liu Y.M."/>
            <person name="Chen H.J."/>
            <person name="Shen A.B."/>
            <person name="Li J.C."/>
            <person name="Su T.L."/>
            <person name="Shao C.P."/>
            <person name="Lee C.T."/>
            <person name="Hor L.I."/>
            <person name="Tsai S.F."/>
        </authorList>
    </citation>
    <scope>NUCLEOTIDE SEQUENCE [LARGE SCALE GENOMIC DNA]</scope>
    <source>
        <strain evidence="1 2">YJ016</strain>
    </source>
</reference>
<dbReference type="EMBL" id="BA000037">
    <property type="protein sequence ID" value="BAC94601.1"/>
    <property type="molecule type" value="Genomic_DNA"/>
</dbReference>
<gene>
    <name evidence="1" type="ordered locus">VV1837</name>
</gene>
<dbReference type="Proteomes" id="UP000002675">
    <property type="component" value="Chromosome I"/>
</dbReference>
<dbReference type="AlphaFoldDB" id="Q7MKF9"/>
<proteinExistence type="predicted"/>
<protein>
    <submittedName>
        <fullName evidence="1">Uncharacterized protein</fullName>
    </submittedName>
</protein>
<evidence type="ECO:0000313" key="1">
    <source>
        <dbReference type="EMBL" id="BAC94601.1"/>
    </source>
</evidence>
<dbReference type="HOGENOM" id="CLU_3206746_0_0_6"/>
<name>Q7MKF9_VIBVY</name>
<sequence>MPNQQFYLRFLSFIGQISKSHFQNYEPFRFSTFCLLLANLSRVNLGFGKNVGVEA</sequence>
<accession>Q7MKF9</accession>
<dbReference type="KEGG" id="vvy:VV1837"/>